<evidence type="ECO:0000313" key="9">
    <source>
        <dbReference type="EMBL" id="GIJ51135.1"/>
    </source>
</evidence>
<dbReference type="InterPro" id="IPR004869">
    <property type="entry name" value="MMPL_dom"/>
</dbReference>
<dbReference type="PANTHER" id="PTHR33406">
    <property type="entry name" value="MEMBRANE PROTEIN MJ1562-RELATED"/>
    <property type="match status" value="1"/>
</dbReference>
<dbReference type="InterPro" id="IPR000731">
    <property type="entry name" value="SSD"/>
</dbReference>
<feature type="transmembrane region" description="Helical" evidence="7">
    <location>
        <begin position="242"/>
        <end position="265"/>
    </location>
</feature>
<protein>
    <submittedName>
        <fullName evidence="9">Putative membrane protein</fullName>
    </submittedName>
</protein>
<dbReference type="PANTHER" id="PTHR33406:SF11">
    <property type="entry name" value="MEMBRANE PROTEIN SCO6666-RELATED"/>
    <property type="match status" value="1"/>
</dbReference>
<evidence type="ECO:0000256" key="6">
    <source>
        <dbReference type="ARBA" id="ARBA00023136"/>
    </source>
</evidence>
<evidence type="ECO:0000256" key="1">
    <source>
        <dbReference type="ARBA" id="ARBA00004651"/>
    </source>
</evidence>
<name>A0A8J3YWI4_9ACTN</name>
<evidence type="ECO:0000256" key="2">
    <source>
        <dbReference type="ARBA" id="ARBA00010157"/>
    </source>
</evidence>
<dbReference type="Proteomes" id="UP000619260">
    <property type="component" value="Unassembled WGS sequence"/>
</dbReference>
<organism evidence="9 10">
    <name type="scientific">Virgisporangium aliadipatigenens</name>
    <dbReference type="NCBI Taxonomy" id="741659"/>
    <lineage>
        <taxon>Bacteria</taxon>
        <taxon>Bacillati</taxon>
        <taxon>Actinomycetota</taxon>
        <taxon>Actinomycetes</taxon>
        <taxon>Micromonosporales</taxon>
        <taxon>Micromonosporaceae</taxon>
        <taxon>Virgisporangium</taxon>
    </lineage>
</organism>
<feature type="transmembrane region" description="Helical" evidence="7">
    <location>
        <begin position="191"/>
        <end position="211"/>
    </location>
</feature>
<dbReference type="EMBL" id="BOPF01000044">
    <property type="protein sequence ID" value="GIJ51135.1"/>
    <property type="molecule type" value="Genomic_DNA"/>
</dbReference>
<comment type="caution">
    <text evidence="9">The sequence shown here is derived from an EMBL/GenBank/DDBJ whole genome shotgun (WGS) entry which is preliminary data.</text>
</comment>
<dbReference type="GO" id="GO:0005886">
    <property type="term" value="C:plasma membrane"/>
    <property type="evidence" value="ECO:0007669"/>
    <property type="project" value="UniProtKB-SubCell"/>
</dbReference>
<evidence type="ECO:0000259" key="8">
    <source>
        <dbReference type="PROSITE" id="PS50156"/>
    </source>
</evidence>
<feature type="domain" description="SSD" evidence="8">
    <location>
        <begin position="208"/>
        <end position="340"/>
    </location>
</feature>
<evidence type="ECO:0000256" key="4">
    <source>
        <dbReference type="ARBA" id="ARBA00022692"/>
    </source>
</evidence>
<dbReference type="PROSITE" id="PS50156">
    <property type="entry name" value="SSD"/>
    <property type="match status" value="1"/>
</dbReference>
<evidence type="ECO:0000313" key="10">
    <source>
        <dbReference type="Proteomes" id="UP000619260"/>
    </source>
</evidence>
<keyword evidence="5 7" id="KW-1133">Transmembrane helix</keyword>
<dbReference type="AlphaFoldDB" id="A0A8J3YWI4"/>
<comment type="subcellular location">
    <subcellularLocation>
        <location evidence="1">Cell membrane</location>
        <topology evidence="1">Multi-pass membrane protein</topology>
    </subcellularLocation>
</comment>
<evidence type="ECO:0000256" key="5">
    <source>
        <dbReference type="ARBA" id="ARBA00022989"/>
    </source>
</evidence>
<feature type="transmembrane region" description="Helical" evidence="7">
    <location>
        <begin position="372"/>
        <end position="396"/>
    </location>
</feature>
<dbReference type="Pfam" id="PF03176">
    <property type="entry name" value="MMPL"/>
    <property type="match status" value="2"/>
</dbReference>
<feature type="transmembrane region" description="Helical" evidence="7">
    <location>
        <begin position="286"/>
        <end position="307"/>
    </location>
</feature>
<dbReference type="Gene3D" id="1.20.1640.10">
    <property type="entry name" value="Multidrug efflux transporter AcrB transmembrane domain"/>
    <property type="match status" value="2"/>
</dbReference>
<feature type="transmembrane region" description="Helical" evidence="7">
    <location>
        <begin position="631"/>
        <end position="651"/>
    </location>
</feature>
<evidence type="ECO:0000256" key="3">
    <source>
        <dbReference type="ARBA" id="ARBA00022475"/>
    </source>
</evidence>
<reference evidence="9" key="1">
    <citation type="submission" date="2021-01" db="EMBL/GenBank/DDBJ databases">
        <title>Whole genome shotgun sequence of Virgisporangium aliadipatigenens NBRC 105644.</title>
        <authorList>
            <person name="Komaki H."/>
            <person name="Tamura T."/>
        </authorList>
    </citation>
    <scope>NUCLEOTIDE SEQUENCE</scope>
    <source>
        <strain evidence="9">NBRC 105644</strain>
    </source>
</reference>
<dbReference type="InterPro" id="IPR050545">
    <property type="entry name" value="Mycobact_MmpL"/>
</dbReference>
<keyword evidence="3" id="KW-1003">Cell membrane</keyword>
<feature type="transmembrane region" description="Helical" evidence="7">
    <location>
        <begin position="313"/>
        <end position="341"/>
    </location>
</feature>
<feature type="transmembrane region" description="Helical" evidence="7">
    <location>
        <begin position="515"/>
        <end position="533"/>
    </location>
</feature>
<sequence length="729" mass="76840">MGAIAGVGRWCFRHRWWVLLIWVLAVGAGGASAGAVFDRLVGDNNPRGVESIEAFDVLGAGNESGGTVVALVDGVDAASAPVRNVVSLFAEDLRTDPAVKEVAHPFDGSPAAPAMIARDGRALLISVVLKPAEDDRVKGETIDGLTGRLDGIAAKLRAAGQPDAKIKVGGNTVLNREVNQTVQVDLQRAEIISLPVTLLVLVVVFGGLVAAGLPVLTAAFSVAAAMTVLLGFSYLTDLDQNVVTVVTLMGLGLSIDYGLLLVARFREERGAGFDPEEATARAWATAGRTIMFSALTVAAALAGLLMFDISALAALGAAGVSIALMAMVTSLTFTAALLAFARNRIKPAAASKDSDDHGFFARLSGFVQRRPWPVALLTAAALIAMGLPLLTATVILPQLEGLPDDLESVQVEHARTARFGLESAPTVLVVARTTPEQLTAWAGRWSTDAAVAEVRPARATGHDISQVQLVLRGGAQDEAAQALVERVRDDRPPGESWVTGDAAILVDLMDLIYDGLPWAVGVTLLAMVLLLFAFTGSVVVPIKAILANVISLGSTFGVLVAVFEYGYGEDVLHTLTIGGLSPFIVVIVFAFAFGLSMDYEVFLLGRIKEYVERGVDSDTAVRRGLQHTGRIITSAALLMVVVFACFAGARVGQIEEVGLGLTVAVLIDATIVRCLLVPATMTLLGRWNWWAPAPLRRLHEKFGLREATLPEPGAERAPVDLVKAGDPRD</sequence>
<comment type="similarity">
    <text evidence="2">Belongs to the resistance-nodulation-cell division (RND) (TC 2.A.6) family. MmpL subfamily.</text>
</comment>
<feature type="transmembrane region" description="Helical" evidence="7">
    <location>
        <begin position="545"/>
        <end position="563"/>
    </location>
</feature>
<keyword evidence="6 7" id="KW-0472">Membrane</keyword>
<feature type="transmembrane region" description="Helical" evidence="7">
    <location>
        <begin position="575"/>
        <end position="596"/>
    </location>
</feature>
<keyword evidence="4 7" id="KW-0812">Transmembrane</keyword>
<proteinExistence type="inferred from homology"/>
<evidence type="ECO:0000256" key="7">
    <source>
        <dbReference type="SAM" id="Phobius"/>
    </source>
</evidence>
<keyword evidence="10" id="KW-1185">Reference proteome</keyword>
<dbReference type="SUPFAM" id="SSF82866">
    <property type="entry name" value="Multidrug efflux transporter AcrB transmembrane domain"/>
    <property type="match status" value="2"/>
</dbReference>
<gene>
    <name evidence="9" type="ORF">Val02_80210</name>
</gene>
<accession>A0A8J3YWI4</accession>